<name>A0A1F6BRP1_9BACT</name>
<accession>A0A1F6BRP1</accession>
<dbReference type="InterPro" id="IPR027417">
    <property type="entry name" value="P-loop_NTPase"/>
</dbReference>
<proteinExistence type="predicted"/>
<sequence length="256" mass="29256">MLYGHEDKKELFRRLAESDNLSHAYLFYGYSGIGKFYFARALASFLESGEFDPAGAGEEKPLIDSRIFLPDEKRKIGVDAAREIKSFLFGRPFKSPRRLAVVRDAEALTPEAESALLKIVEEPPEKAMIIFIAQDVQVLFAPLRSRLTRVYFRSFSVSEIRKFLTERCKVSQSRAEEIAGKSFNRIGRAINLAEKTGEKKDDELLSVLSDKIISLYFNGVLKNSGVLSILMEREMALQRYNLNQNLQRKAIEYILR</sequence>
<dbReference type="EMBL" id="MFKI01000006">
    <property type="protein sequence ID" value="OGG39591.1"/>
    <property type="molecule type" value="Genomic_DNA"/>
</dbReference>
<dbReference type="InterPro" id="IPR050238">
    <property type="entry name" value="DNA_Rep/Repair_Clamp_Loader"/>
</dbReference>
<dbReference type="PANTHER" id="PTHR11669">
    <property type="entry name" value="REPLICATION FACTOR C / DNA POLYMERASE III GAMMA-TAU SUBUNIT"/>
    <property type="match status" value="1"/>
</dbReference>
<dbReference type="SUPFAM" id="SSF52540">
    <property type="entry name" value="P-loop containing nucleoside triphosphate hydrolases"/>
    <property type="match status" value="1"/>
</dbReference>
<protein>
    <recommendedName>
        <fullName evidence="3">DNA polymerase III subunit delta</fullName>
    </recommendedName>
</protein>
<comment type="caution">
    <text evidence="1">The sequence shown here is derived from an EMBL/GenBank/DDBJ whole genome shotgun (WGS) entry which is preliminary data.</text>
</comment>
<organism evidence="1 2">
    <name type="scientific">Candidatus Jorgensenbacteria bacterium GWC1_48_12</name>
    <dbReference type="NCBI Taxonomy" id="1798469"/>
    <lineage>
        <taxon>Bacteria</taxon>
        <taxon>Candidatus Joergenseniibacteriota</taxon>
    </lineage>
</organism>
<evidence type="ECO:0000313" key="1">
    <source>
        <dbReference type="EMBL" id="OGG39591.1"/>
    </source>
</evidence>
<evidence type="ECO:0008006" key="3">
    <source>
        <dbReference type="Google" id="ProtNLM"/>
    </source>
</evidence>
<dbReference type="Gene3D" id="3.40.50.300">
    <property type="entry name" value="P-loop containing nucleotide triphosphate hydrolases"/>
    <property type="match status" value="1"/>
</dbReference>
<evidence type="ECO:0000313" key="2">
    <source>
        <dbReference type="Proteomes" id="UP000179324"/>
    </source>
</evidence>
<reference evidence="1 2" key="1">
    <citation type="journal article" date="2016" name="Nat. Commun.">
        <title>Thousands of microbial genomes shed light on interconnected biogeochemical processes in an aquifer system.</title>
        <authorList>
            <person name="Anantharaman K."/>
            <person name="Brown C.T."/>
            <person name="Hug L.A."/>
            <person name="Sharon I."/>
            <person name="Castelle C.J."/>
            <person name="Probst A.J."/>
            <person name="Thomas B.C."/>
            <person name="Singh A."/>
            <person name="Wilkins M.J."/>
            <person name="Karaoz U."/>
            <person name="Brodie E.L."/>
            <person name="Williams K.H."/>
            <person name="Hubbard S.S."/>
            <person name="Banfield J.F."/>
        </authorList>
    </citation>
    <scope>NUCLEOTIDE SEQUENCE [LARGE SCALE GENOMIC DNA]</scope>
</reference>
<gene>
    <name evidence="1" type="ORF">A2127_00090</name>
</gene>
<dbReference type="PANTHER" id="PTHR11669:SF8">
    <property type="entry name" value="DNA POLYMERASE III SUBUNIT DELTA"/>
    <property type="match status" value="1"/>
</dbReference>
<dbReference type="AlphaFoldDB" id="A0A1F6BRP1"/>
<dbReference type="Proteomes" id="UP000179324">
    <property type="component" value="Unassembled WGS sequence"/>
</dbReference>
<dbReference type="Pfam" id="PF13177">
    <property type="entry name" value="DNA_pol3_delta2"/>
    <property type="match status" value="1"/>
</dbReference>
<dbReference type="GO" id="GO:0006261">
    <property type="term" value="P:DNA-templated DNA replication"/>
    <property type="evidence" value="ECO:0007669"/>
    <property type="project" value="TreeGrafter"/>
</dbReference>